<dbReference type="AlphaFoldDB" id="A0A1D2ADF8"/>
<organism evidence="1">
    <name type="scientific">Auxenochlorella protothecoides</name>
    <name type="common">Green microalga</name>
    <name type="synonym">Chlorella protothecoides</name>
    <dbReference type="NCBI Taxonomy" id="3075"/>
    <lineage>
        <taxon>Eukaryota</taxon>
        <taxon>Viridiplantae</taxon>
        <taxon>Chlorophyta</taxon>
        <taxon>core chlorophytes</taxon>
        <taxon>Trebouxiophyceae</taxon>
        <taxon>Chlorellales</taxon>
        <taxon>Chlorellaceae</taxon>
        <taxon>Auxenochlorella</taxon>
    </lineage>
</organism>
<evidence type="ECO:0000313" key="1">
    <source>
        <dbReference type="EMBL" id="JAT77234.1"/>
    </source>
</evidence>
<sequence>TGIPKSHVMWPFKGEKPLTEEQQARLRRKCGLMVVTLRNCLAANKTRPGTCNNLDTQVVHCYAEVLDPALAAAHEDCFTKAVNSRRDPPYTACQGQAQAMRSALAKRKLYPFADR</sequence>
<reference evidence="1" key="1">
    <citation type="submission" date="2015-08" db="EMBL/GenBank/DDBJ databases">
        <authorList>
            <person name="Babu N.S."/>
            <person name="Beckwith C.J."/>
            <person name="Beseler K.G."/>
            <person name="Brison A."/>
            <person name="Carone J.V."/>
            <person name="Caskin T.P."/>
            <person name="Diamond M."/>
            <person name="Durham M.E."/>
            <person name="Foxe J.M."/>
            <person name="Go M."/>
            <person name="Henderson B.A."/>
            <person name="Jones I.B."/>
            <person name="McGettigan J.A."/>
            <person name="Micheletti S.J."/>
            <person name="Nasrallah M.E."/>
            <person name="Ortiz D."/>
            <person name="Piller C.R."/>
            <person name="Privatt S.R."/>
            <person name="Schneider S.L."/>
            <person name="Sharp S."/>
            <person name="Smith T.C."/>
            <person name="Stanton J.D."/>
            <person name="Ullery H.E."/>
            <person name="Wilson R.J."/>
            <person name="Serrano M.G."/>
            <person name="Buck G."/>
            <person name="Lee V."/>
            <person name="Wang Y."/>
            <person name="Carvalho R."/>
            <person name="Voegtly L."/>
            <person name="Shi R."/>
            <person name="Duckworth R."/>
            <person name="Johnson A."/>
            <person name="Loviza R."/>
            <person name="Walstead R."/>
            <person name="Shah Z."/>
            <person name="Kiflezghi M."/>
            <person name="Wade K."/>
            <person name="Ball S.L."/>
            <person name="Bradley K.W."/>
            <person name="Asai D.J."/>
            <person name="Bowman C.A."/>
            <person name="Russell D.A."/>
            <person name="Pope W.H."/>
            <person name="Jacobs-Sera D."/>
            <person name="Hendrix R.W."/>
            <person name="Hatfull G.F."/>
        </authorList>
    </citation>
    <scope>NUCLEOTIDE SEQUENCE</scope>
</reference>
<gene>
    <name evidence="1" type="ORF">g.443</name>
</gene>
<feature type="non-terminal residue" evidence="1">
    <location>
        <position position="1"/>
    </location>
</feature>
<protein>
    <recommendedName>
        <fullName evidence="2">IMS import disulfide relay-system CHCH-CHCH-like Cx9C domain-containing protein</fullName>
    </recommendedName>
</protein>
<evidence type="ECO:0008006" key="2">
    <source>
        <dbReference type="Google" id="ProtNLM"/>
    </source>
</evidence>
<dbReference type="EMBL" id="GDKF01001388">
    <property type="protein sequence ID" value="JAT77234.1"/>
    <property type="molecule type" value="Transcribed_RNA"/>
</dbReference>
<accession>A0A1D2ADF8</accession>
<proteinExistence type="predicted"/>
<name>A0A1D2ADF8_AUXPR</name>